<evidence type="ECO:0000313" key="4">
    <source>
        <dbReference type="Proteomes" id="UP000273252"/>
    </source>
</evidence>
<proteinExistence type="predicted"/>
<organism evidence="3 4">
    <name type="scientific">Vibrio sinensis</name>
    <dbReference type="NCBI Taxonomy" id="2302434"/>
    <lineage>
        <taxon>Bacteria</taxon>
        <taxon>Pseudomonadati</taxon>
        <taxon>Pseudomonadota</taxon>
        <taxon>Gammaproteobacteria</taxon>
        <taxon>Vibrionales</taxon>
        <taxon>Vibrionaceae</taxon>
        <taxon>Vibrio</taxon>
    </lineage>
</organism>
<sequence>MCKKYMLSLACLVSFVSFNINAELLNKVYDEVKPEIKVATYNIAGAANGFKIDLKETAKTIRSMDVDFIALQEVDVDTNRSGKINQAKILADLTGYNYIYGKAIDFDNGQYGMAVLSKYPIKLQEIQKLPSDDYEQRIAMYVSASIDGFEEPITFIATHLDWHEDPTVRMKQVRAINEKAINIRGIKFLLGDFNDTKNSVLFNEIMRHWDSPATSDESVDTRTWPANNPEIGIDYIFTSKAQKWDVKEVFIPNKPNGSYNKNWNEVSDHIPVVLTMDLLEQ</sequence>
<dbReference type="RefSeq" id="WP_120028983.1">
    <property type="nucleotide sequence ID" value="NZ_QVMU01000001.1"/>
</dbReference>
<dbReference type="InterPro" id="IPR005135">
    <property type="entry name" value="Endo/exonuclease/phosphatase"/>
</dbReference>
<dbReference type="Pfam" id="PF03372">
    <property type="entry name" value="Exo_endo_phos"/>
    <property type="match status" value="1"/>
</dbReference>
<dbReference type="GO" id="GO:0006506">
    <property type="term" value="P:GPI anchor biosynthetic process"/>
    <property type="evidence" value="ECO:0007669"/>
    <property type="project" value="TreeGrafter"/>
</dbReference>
<keyword evidence="1" id="KW-0732">Signal</keyword>
<evidence type="ECO:0000256" key="1">
    <source>
        <dbReference type="SAM" id="SignalP"/>
    </source>
</evidence>
<keyword evidence="3" id="KW-0378">Hydrolase</keyword>
<dbReference type="PANTHER" id="PTHR14859">
    <property type="entry name" value="CALCOFLUOR WHITE HYPERSENSITIVE PROTEIN PRECURSOR"/>
    <property type="match status" value="1"/>
</dbReference>
<comment type="caution">
    <text evidence="3">The sequence shown here is derived from an EMBL/GenBank/DDBJ whole genome shotgun (WGS) entry which is preliminary data.</text>
</comment>
<protein>
    <submittedName>
        <fullName evidence="3">Endonuclease</fullName>
    </submittedName>
</protein>
<evidence type="ECO:0000313" key="3">
    <source>
        <dbReference type="EMBL" id="RJX75227.1"/>
    </source>
</evidence>
<dbReference type="PANTHER" id="PTHR14859:SF15">
    <property type="entry name" value="ENDONUCLEASE_EXONUCLEASE_PHOSPHATASE DOMAIN-CONTAINING PROTEIN"/>
    <property type="match status" value="1"/>
</dbReference>
<dbReference type="Gene3D" id="3.60.10.10">
    <property type="entry name" value="Endonuclease/exonuclease/phosphatase"/>
    <property type="match status" value="1"/>
</dbReference>
<dbReference type="GO" id="GO:0016020">
    <property type="term" value="C:membrane"/>
    <property type="evidence" value="ECO:0007669"/>
    <property type="project" value="GOC"/>
</dbReference>
<keyword evidence="3" id="KW-0540">Nuclease</keyword>
<dbReference type="Proteomes" id="UP000273252">
    <property type="component" value="Unassembled WGS sequence"/>
</dbReference>
<dbReference type="InterPro" id="IPR036691">
    <property type="entry name" value="Endo/exonu/phosph_ase_sf"/>
</dbReference>
<gene>
    <name evidence="3" type="ORF">DZ860_00640</name>
</gene>
<name>A0A3A6R276_9VIBR</name>
<dbReference type="OrthoDB" id="9793162at2"/>
<dbReference type="EMBL" id="QVMU01000001">
    <property type="protein sequence ID" value="RJX75227.1"/>
    <property type="molecule type" value="Genomic_DNA"/>
</dbReference>
<dbReference type="GO" id="GO:0004519">
    <property type="term" value="F:endonuclease activity"/>
    <property type="evidence" value="ECO:0007669"/>
    <property type="project" value="UniProtKB-KW"/>
</dbReference>
<accession>A0A3A6R276</accession>
<keyword evidence="3" id="KW-0255">Endonuclease</keyword>
<reference evidence="3 4" key="1">
    <citation type="submission" date="2018-08" db="EMBL/GenBank/DDBJ databases">
        <title>Vibrio isolated from the Eastern China Marginal Seas.</title>
        <authorList>
            <person name="Li Y."/>
        </authorList>
    </citation>
    <scope>NUCLEOTIDE SEQUENCE [LARGE SCALE GENOMIC DNA]</scope>
    <source>
        <strain evidence="3 4">BEI233</strain>
    </source>
</reference>
<feature type="signal peptide" evidence="1">
    <location>
        <begin position="1"/>
        <end position="22"/>
    </location>
</feature>
<feature type="chain" id="PRO_5017200740" evidence="1">
    <location>
        <begin position="23"/>
        <end position="281"/>
    </location>
</feature>
<dbReference type="InterPro" id="IPR051916">
    <property type="entry name" value="GPI-anchor_lipid_remodeler"/>
</dbReference>
<feature type="domain" description="Endonuclease/exonuclease/phosphatase" evidence="2">
    <location>
        <begin position="39"/>
        <end position="269"/>
    </location>
</feature>
<evidence type="ECO:0000259" key="2">
    <source>
        <dbReference type="Pfam" id="PF03372"/>
    </source>
</evidence>
<dbReference type="AlphaFoldDB" id="A0A3A6R276"/>
<dbReference type="SUPFAM" id="SSF56219">
    <property type="entry name" value="DNase I-like"/>
    <property type="match status" value="1"/>
</dbReference>
<keyword evidence="4" id="KW-1185">Reference proteome</keyword>